<reference evidence="12" key="2">
    <citation type="submission" date="2020-09" db="EMBL/GenBank/DDBJ databases">
        <authorList>
            <person name="Sun Q."/>
            <person name="Zhou Y."/>
        </authorList>
    </citation>
    <scope>NUCLEOTIDE SEQUENCE</scope>
    <source>
        <strain evidence="12">CGMCC 1.14988</strain>
    </source>
</reference>
<name>A0A8J3A703_9ACTN</name>
<feature type="domain" description="GAF" evidence="10">
    <location>
        <begin position="197"/>
        <end position="326"/>
    </location>
</feature>
<dbReference type="PANTHER" id="PTHR24421:SF56">
    <property type="entry name" value="OXYGEN SENSOR HISTIDINE KINASE RESPONSE REGULATOR DOST"/>
    <property type="match status" value="1"/>
</dbReference>
<dbReference type="Gene3D" id="1.20.5.1930">
    <property type="match status" value="1"/>
</dbReference>
<feature type="domain" description="GAF" evidence="10">
    <location>
        <begin position="28"/>
        <end position="176"/>
    </location>
</feature>
<dbReference type="Proteomes" id="UP000650511">
    <property type="component" value="Unassembled WGS sequence"/>
</dbReference>
<evidence type="ECO:0000256" key="4">
    <source>
        <dbReference type="ARBA" id="ARBA00022679"/>
    </source>
</evidence>
<dbReference type="OrthoDB" id="5241249at2"/>
<dbReference type="InterPro" id="IPR003594">
    <property type="entry name" value="HATPase_dom"/>
</dbReference>
<dbReference type="GO" id="GO:0070025">
    <property type="term" value="F:carbon monoxide binding"/>
    <property type="evidence" value="ECO:0007669"/>
    <property type="project" value="UniProtKB-ARBA"/>
</dbReference>
<dbReference type="GO" id="GO:0005524">
    <property type="term" value="F:ATP binding"/>
    <property type="evidence" value="ECO:0007669"/>
    <property type="project" value="UniProtKB-ARBA"/>
</dbReference>
<organism evidence="12 13">
    <name type="scientific">Egicoccus halophilus</name>
    <dbReference type="NCBI Taxonomy" id="1670830"/>
    <lineage>
        <taxon>Bacteria</taxon>
        <taxon>Bacillati</taxon>
        <taxon>Actinomycetota</taxon>
        <taxon>Nitriliruptoria</taxon>
        <taxon>Egicoccales</taxon>
        <taxon>Egicoccaceae</taxon>
        <taxon>Egicoccus</taxon>
    </lineage>
</organism>
<dbReference type="PANTHER" id="PTHR24421">
    <property type="entry name" value="NITRATE/NITRITE SENSOR PROTEIN NARX-RELATED"/>
    <property type="match status" value="1"/>
</dbReference>
<dbReference type="RefSeq" id="WP_130649523.1">
    <property type="nucleotide sequence ID" value="NZ_BMHA01000004.1"/>
</dbReference>
<keyword evidence="9" id="KW-0902">Two-component regulatory system</keyword>
<proteinExistence type="predicted"/>
<evidence type="ECO:0000256" key="1">
    <source>
        <dbReference type="ARBA" id="ARBA00001946"/>
    </source>
</evidence>
<dbReference type="AlphaFoldDB" id="A0A8J3A703"/>
<accession>A0A8J3A703</accession>
<dbReference type="InterPro" id="IPR003018">
    <property type="entry name" value="GAF"/>
</dbReference>
<dbReference type="SUPFAM" id="SSF55781">
    <property type="entry name" value="GAF domain-like"/>
    <property type="match status" value="2"/>
</dbReference>
<evidence type="ECO:0000256" key="6">
    <source>
        <dbReference type="ARBA" id="ARBA00022777"/>
    </source>
</evidence>
<dbReference type="Pfam" id="PF13185">
    <property type="entry name" value="GAF_2"/>
    <property type="match status" value="1"/>
</dbReference>
<evidence type="ECO:0000256" key="3">
    <source>
        <dbReference type="ARBA" id="ARBA00022553"/>
    </source>
</evidence>
<keyword evidence="8" id="KW-0408">Iron</keyword>
<sequence length="530" mass="56279">MDQTSSGRADLRATQILDAVSAVTADLELESVLGRVVEAACDLVDARYGALGVVSQDGNGLSAFVHRGIDDETAAAIGHLPAGRGILGLLIEQPEPVRLADITAHPTSYGFPAHHPPMHSFLGAPVRVRGRVFGNLYLAEKRGGDVFTQTDEEVVIGLAAVAGTAIEHARLYDELSQRERWRDAVLEVTTSALVGAPLGEVRERLASFACSLVDAEVGVVVGPHEDGLWILAASGLDAPRHGFLPAPEGPAWGTLLEGIPVRSDTGPVFGARPSLWVPLRTGEEVVAALGVAGASPFGDRDEALLEGFAAQASLVLTTERARADLQRMSLIEDRERIGRDLHDTVIQRLFATGLSLQATRKRAEAVPDVVERLDRAVDEIDLTVKEIRATIFALQSSGRAGGGLRSSVLEVVEELTPHLPRAPRVRFDGPIDTAVPPAVGEQLLPVLREALTNVAKHAEASDVEVELSVDATGLTLLVSDDGRGIPDRPGQGLGRRNLDERASRLGGEVHWTPGAGGRGTQVRWRVPLAG</sequence>
<dbReference type="GO" id="GO:0019825">
    <property type="term" value="F:oxygen binding"/>
    <property type="evidence" value="ECO:0007669"/>
    <property type="project" value="UniProtKB-ARBA"/>
</dbReference>
<feature type="domain" description="Histidine kinase/HSP90-like ATPase" evidence="11">
    <location>
        <begin position="438"/>
        <end position="530"/>
    </location>
</feature>
<dbReference type="Pfam" id="PF07730">
    <property type="entry name" value="HisKA_3"/>
    <property type="match status" value="1"/>
</dbReference>
<dbReference type="GO" id="GO:0019826">
    <property type="term" value="F:oxygen sensor activity"/>
    <property type="evidence" value="ECO:0007669"/>
    <property type="project" value="UniProtKB-ARBA"/>
</dbReference>
<keyword evidence="6 12" id="KW-0418">Kinase</keyword>
<evidence type="ECO:0000256" key="8">
    <source>
        <dbReference type="ARBA" id="ARBA00023004"/>
    </source>
</evidence>
<dbReference type="GO" id="GO:0020037">
    <property type="term" value="F:heme binding"/>
    <property type="evidence" value="ECO:0007669"/>
    <property type="project" value="UniProtKB-ARBA"/>
</dbReference>
<dbReference type="Gene3D" id="3.30.450.40">
    <property type="match status" value="2"/>
</dbReference>
<protein>
    <submittedName>
        <fullName evidence="12">Histidine kinase</fullName>
    </submittedName>
</protein>
<evidence type="ECO:0000259" key="11">
    <source>
        <dbReference type="SMART" id="SM00387"/>
    </source>
</evidence>
<dbReference type="FunFam" id="3.30.450.40:FF:000052">
    <property type="entry name" value="Oxygen sensor histidine kinase response regulator DevS/DosS"/>
    <property type="match status" value="1"/>
</dbReference>
<dbReference type="InterPro" id="IPR029016">
    <property type="entry name" value="GAF-like_dom_sf"/>
</dbReference>
<keyword evidence="7" id="KW-0460">Magnesium</keyword>
<comment type="cofactor">
    <cofactor evidence="1">
        <name>Mg(2+)</name>
        <dbReference type="ChEBI" id="CHEBI:18420"/>
    </cofactor>
</comment>
<dbReference type="Pfam" id="PF02518">
    <property type="entry name" value="HATPase_c"/>
    <property type="match status" value="1"/>
</dbReference>
<evidence type="ECO:0000313" key="13">
    <source>
        <dbReference type="Proteomes" id="UP000650511"/>
    </source>
</evidence>
<evidence type="ECO:0000256" key="9">
    <source>
        <dbReference type="ARBA" id="ARBA00023012"/>
    </source>
</evidence>
<keyword evidence="2" id="KW-0963">Cytoplasm</keyword>
<keyword evidence="5" id="KW-0479">Metal-binding</keyword>
<dbReference type="SUPFAM" id="SSF55874">
    <property type="entry name" value="ATPase domain of HSP90 chaperone/DNA topoisomerase II/histidine kinase"/>
    <property type="match status" value="1"/>
</dbReference>
<dbReference type="CDD" id="cd16917">
    <property type="entry name" value="HATPase_UhpB-NarQ-NarX-like"/>
    <property type="match status" value="1"/>
</dbReference>
<dbReference type="SMART" id="SM00387">
    <property type="entry name" value="HATPase_c"/>
    <property type="match status" value="1"/>
</dbReference>
<dbReference type="GO" id="GO:0046983">
    <property type="term" value="F:protein dimerization activity"/>
    <property type="evidence" value="ECO:0007669"/>
    <property type="project" value="InterPro"/>
</dbReference>
<keyword evidence="3" id="KW-0597">Phosphoprotein</keyword>
<dbReference type="GO" id="GO:0070026">
    <property type="term" value="F:nitric oxide binding"/>
    <property type="evidence" value="ECO:0007669"/>
    <property type="project" value="UniProtKB-ARBA"/>
</dbReference>
<comment type="caution">
    <text evidence="12">The sequence shown here is derived from an EMBL/GenBank/DDBJ whole genome shotgun (WGS) entry which is preliminary data.</text>
</comment>
<gene>
    <name evidence="12" type="ORF">GCM10011354_12100</name>
</gene>
<dbReference type="InterPro" id="IPR050482">
    <property type="entry name" value="Sensor_HK_TwoCompSys"/>
</dbReference>
<dbReference type="Gene3D" id="3.30.565.10">
    <property type="entry name" value="Histidine kinase-like ATPase, C-terminal domain"/>
    <property type="match status" value="1"/>
</dbReference>
<dbReference type="GO" id="GO:0016020">
    <property type="term" value="C:membrane"/>
    <property type="evidence" value="ECO:0007669"/>
    <property type="project" value="InterPro"/>
</dbReference>
<keyword evidence="13" id="KW-1185">Reference proteome</keyword>
<dbReference type="InterPro" id="IPR036890">
    <property type="entry name" value="HATPase_C_sf"/>
</dbReference>
<evidence type="ECO:0000256" key="5">
    <source>
        <dbReference type="ARBA" id="ARBA00022723"/>
    </source>
</evidence>
<evidence type="ECO:0000256" key="7">
    <source>
        <dbReference type="ARBA" id="ARBA00022842"/>
    </source>
</evidence>
<evidence type="ECO:0000256" key="2">
    <source>
        <dbReference type="ARBA" id="ARBA00022490"/>
    </source>
</evidence>
<evidence type="ECO:0000313" key="12">
    <source>
        <dbReference type="EMBL" id="GGI05041.1"/>
    </source>
</evidence>
<dbReference type="GO" id="GO:0070483">
    <property type="term" value="P:detection of hypoxia"/>
    <property type="evidence" value="ECO:0007669"/>
    <property type="project" value="UniProtKB-ARBA"/>
</dbReference>
<dbReference type="GO" id="GO:0000287">
    <property type="term" value="F:magnesium ion binding"/>
    <property type="evidence" value="ECO:0007669"/>
    <property type="project" value="UniProtKB-ARBA"/>
</dbReference>
<dbReference type="SMART" id="SM00065">
    <property type="entry name" value="GAF"/>
    <property type="match status" value="2"/>
</dbReference>
<evidence type="ECO:0000259" key="10">
    <source>
        <dbReference type="SMART" id="SM00065"/>
    </source>
</evidence>
<dbReference type="InterPro" id="IPR011712">
    <property type="entry name" value="Sig_transdc_His_kin_sub3_dim/P"/>
</dbReference>
<reference evidence="12" key="1">
    <citation type="journal article" date="2014" name="Int. J. Syst. Evol. Microbiol.">
        <title>Complete genome sequence of Corynebacterium casei LMG S-19264T (=DSM 44701T), isolated from a smear-ripened cheese.</title>
        <authorList>
            <consortium name="US DOE Joint Genome Institute (JGI-PGF)"/>
            <person name="Walter F."/>
            <person name="Albersmeier A."/>
            <person name="Kalinowski J."/>
            <person name="Ruckert C."/>
        </authorList>
    </citation>
    <scope>NUCLEOTIDE SEQUENCE</scope>
    <source>
        <strain evidence="12">CGMCC 1.14988</strain>
    </source>
</reference>
<dbReference type="GO" id="GO:0000155">
    <property type="term" value="F:phosphorelay sensor kinase activity"/>
    <property type="evidence" value="ECO:0007669"/>
    <property type="project" value="InterPro"/>
</dbReference>
<dbReference type="Pfam" id="PF01590">
    <property type="entry name" value="GAF"/>
    <property type="match status" value="1"/>
</dbReference>
<keyword evidence="4" id="KW-0808">Transferase</keyword>
<dbReference type="EMBL" id="BMHA01000004">
    <property type="protein sequence ID" value="GGI05041.1"/>
    <property type="molecule type" value="Genomic_DNA"/>
</dbReference>